<keyword evidence="3 6" id="KW-0812">Transmembrane</keyword>
<dbReference type="PRINTS" id="PR00926">
    <property type="entry name" value="MITOCARRIER"/>
</dbReference>
<gene>
    <name evidence="10" type="ORF">F2Q70_00007698</name>
</gene>
<dbReference type="EMBL" id="QGKY02000089">
    <property type="protein sequence ID" value="KAF2611196.1"/>
    <property type="molecule type" value="Genomic_DNA"/>
</dbReference>
<evidence type="ECO:0000256" key="5">
    <source>
        <dbReference type="ARBA" id="ARBA00023136"/>
    </source>
</evidence>
<evidence type="ECO:0000256" key="3">
    <source>
        <dbReference type="ARBA" id="ARBA00022692"/>
    </source>
</evidence>
<comment type="caution">
    <text evidence="10">The sequence shown here is derived from an EMBL/GenBank/DDBJ whole genome shotgun (WGS) entry which is preliminary data.</text>
</comment>
<protein>
    <recommendedName>
        <fullName evidence="9">Protein root UVB sensitive/RUS domain-containing protein</fullName>
    </recommendedName>
</protein>
<reference evidence="10" key="1">
    <citation type="submission" date="2019-12" db="EMBL/GenBank/DDBJ databases">
        <title>Genome sequencing and annotation of Brassica cretica.</title>
        <authorList>
            <person name="Studholme D.J."/>
            <person name="Sarris P.F."/>
        </authorList>
    </citation>
    <scope>NUCLEOTIDE SEQUENCE</scope>
    <source>
        <strain evidence="10">PFS-102/07</strain>
        <tissue evidence="10">Leaf</tissue>
    </source>
</reference>
<feature type="region of interest" description="Disordered" evidence="8">
    <location>
        <begin position="230"/>
        <end position="252"/>
    </location>
</feature>
<dbReference type="PANTHER" id="PTHR24089">
    <property type="entry name" value="SOLUTE CARRIER FAMILY 25"/>
    <property type="match status" value="1"/>
</dbReference>
<keyword evidence="4" id="KW-0677">Repeat</keyword>
<dbReference type="Pfam" id="PF00153">
    <property type="entry name" value="Mito_carr"/>
    <property type="match status" value="2"/>
</dbReference>
<sequence>MVEKTLEVPGKEAEASVFQVCRFGELITLSDTKGLYVLEPSATKIWNILRSYMDAELGGVEEKKFPMLIKRDSTSKGLSQRLLGSQELTHGVRAGQQSAKNAIGFIEAIMLIGREEGVKGYWKGNLPQVIRIVPYSAVQLFAYEAYKAIILFWGEDGQLTVLGAGACAGMTSTLITYPLDVLRLRLAVEPGYRTMSQSCTIAVASSHSPNSNRGILILYLLDDDDDSPLQGFLEEREPNPDTKTRVGSNSSETNTGWLPDVVKDFVFPTGFPGSVSDDYLDYMLCLANVTGWMCNVLVTSSLLKAVGVGAFSGSSSGALGRLLIDGKTNQLLEASLIWRHKPSSCYQHPAANLSFILVLIKNSRRIIINWQTEPDDESLKQDLVEVDNTQVHLLHLTTKTSMAGTT</sequence>
<keyword evidence="5 6" id="KW-0472">Membrane</keyword>
<accession>A0A8S9M1A0</accession>
<keyword evidence="2 7" id="KW-0813">Transport</keyword>
<dbReference type="Pfam" id="PF04884">
    <property type="entry name" value="UVB_sens_prot"/>
    <property type="match status" value="1"/>
</dbReference>
<dbReference type="InterPro" id="IPR018108">
    <property type="entry name" value="MCP_transmembrane"/>
</dbReference>
<dbReference type="InterPro" id="IPR002067">
    <property type="entry name" value="MCP"/>
</dbReference>
<dbReference type="PROSITE" id="PS50920">
    <property type="entry name" value="SOLCAR"/>
    <property type="match status" value="1"/>
</dbReference>
<dbReference type="SUPFAM" id="SSF103506">
    <property type="entry name" value="Mitochondrial carrier"/>
    <property type="match status" value="1"/>
</dbReference>
<dbReference type="GO" id="GO:0016020">
    <property type="term" value="C:membrane"/>
    <property type="evidence" value="ECO:0007669"/>
    <property type="project" value="UniProtKB-SubCell"/>
</dbReference>
<dbReference type="InterPro" id="IPR023395">
    <property type="entry name" value="MCP_dom_sf"/>
</dbReference>
<evidence type="ECO:0000256" key="8">
    <source>
        <dbReference type="SAM" id="MobiDB-lite"/>
    </source>
</evidence>
<feature type="repeat" description="Solcar" evidence="6">
    <location>
        <begin position="50"/>
        <end position="149"/>
    </location>
</feature>
<feature type="domain" description="Protein root UVB sensitive/RUS" evidence="9">
    <location>
        <begin position="256"/>
        <end position="319"/>
    </location>
</feature>
<evidence type="ECO:0000259" key="9">
    <source>
        <dbReference type="Pfam" id="PF04884"/>
    </source>
</evidence>
<evidence type="ECO:0000256" key="7">
    <source>
        <dbReference type="RuleBase" id="RU000488"/>
    </source>
</evidence>
<evidence type="ECO:0000256" key="6">
    <source>
        <dbReference type="PROSITE-ProRule" id="PRU00282"/>
    </source>
</evidence>
<evidence type="ECO:0000256" key="4">
    <source>
        <dbReference type="ARBA" id="ARBA00022737"/>
    </source>
</evidence>
<dbReference type="Gene3D" id="1.50.40.10">
    <property type="entry name" value="Mitochondrial carrier domain"/>
    <property type="match status" value="1"/>
</dbReference>
<feature type="compositionally biased region" description="Basic and acidic residues" evidence="8">
    <location>
        <begin position="233"/>
        <end position="244"/>
    </location>
</feature>
<dbReference type="AlphaFoldDB" id="A0A8S9M1A0"/>
<evidence type="ECO:0000256" key="1">
    <source>
        <dbReference type="ARBA" id="ARBA00004141"/>
    </source>
</evidence>
<evidence type="ECO:0000313" key="10">
    <source>
        <dbReference type="EMBL" id="KAF2611196.1"/>
    </source>
</evidence>
<comment type="similarity">
    <text evidence="7">Belongs to the mitochondrial carrier (TC 2.A.29) family.</text>
</comment>
<comment type="subcellular location">
    <subcellularLocation>
        <location evidence="1">Membrane</location>
        <topology evidence="1">Multi-pass membrane protein</topology>
    </subcellularLocation>
</comment>
<dbReference type="InterPro" id="IPR054549">
    <property type="entry name" value="UVB_sens_RUS_dom"/>
</dbReference>
<organism evidence="10">
    <name type="scientific">Brassica cretica</name>
    <name type="common">Mustard</name>
    <dbReference type="NCBI Taxonomy" id="69181"/>
    <lineage>
        <taxon>Eukaryota</taxon>
        <taxon>Viridiplantae</taxon>
        <taxon>Streptophyta</taxon>
        <taxon>Embryophyta</taxon>
        <taxon>Tracheophyta</taxon>
        <taxon>Spermatophyta</taxon>
        <taxon>Magnoliopsida</taxon>
        <taxon>eudicotyledons</taxon>
        <taxon>Gunneridae</taxon>
        <taxon>Pentapetalae</taxon>
        <taxon>rosids</taxon>
        <taxon>malvids</taxon>
        <taxon>Brassicales</taxon>
        <taxon>Brassicaceae</taxon>
        <taxon>Brassiceae</taxon>
        <taxon>Brassica</taxon>
    </lineage>
</organism>
<proteinExistence type="inferred from homology"/>
<name>A0A8S9M1A0_BRACR</name>
<evidence type="ECO:0000256" key="2">
    <source>
        <dbReference type="ARBA" id="ARBA00022448"/>
    </source>
</evidence>
<dbReference type="GO" id="GO:0055085">
    <property type="term" value="P:transmembrane transport"/>
    <property type="evidence" value="ECO:0007669"/>
    <property type="project" value="InterPro"/>
</dbReference>